<dbReference type="PROSITE" id="PS50931">
    <property type="entry name" value="HTH_LYSR"/>
    <property type="match status" value="1"/>
</dbReference>
<organism evidence="6 7">
    <name type="scientific">Roseibium aquae</name>
    <dbReference type="NCBI Taxonomy" id="1323746"/>
    <lineage>
        <taxon>Bacteria</taxon>
        <taxon>Pseudomonadati</taxon>
        <taxon>Pseudomonadota</taxon>
        <taxon>Alphaproteobacteria</taxon>
        <taxon>Hyphomicrobiales</taxon>
        <taxon>Stappiaceae</taxon>
        <taxon>Roseibium</taxon>
    </lineage>
</organism>
<reference evidence="6" key="2">
    <citation type="submission" date="2020-09" db="EMBL/GenBank/DDBJ databases">
        <authorList>
            <person name="Sun Q."/>
            <person name="Zhou Y."/>
        </authorList>
    </citation>
    <scope>NUCLEOTIDE SEQUENCE</scope>
    <source>
        <strain evidence="6">CGMCC 1.12426</strain>
    </source>
</reference>
<keyword evidence="4" id="KW-0804">Transcription</keyword>
<dbReference type="InterPro" id="IPR000847">
    <property type="entry name" value="LysR_HTH_N"/>
</dbReference>
<evidence type="ECO:0000256" key="4">
    <source>
        <dbReference type="ARBA" id="ARBA00023163"/>
    </source>
</evidence>
<accession>A0A916WY19</accession>
<keyword evidence="3" id="KW-0238">DNA-binding</keyword>
<dbReference type="Proteomes" id="UP000605148">
    <property type="component" value="Unassembled WGS sequence"/>
</dbReference>
<feature type="domain" description="HTH lysR-type" evidence="5">
    <location>
        <begin position="1"/>
        <end position="58"/>
    </location>
</feature>
<dbReference type="RefSeq" id="WP_150495315.1">
    <property type="nucleotide sequence ID" value="NZ_BMFA01000003.1"/>
</dbReference>
<dbReference type="InterPro" id="IPR005119">
    <property type="entry name" value="LysR_subst-bd"/>
</dbReference>
<gene>
    <name evidence="6" type="ORF">GCM10011316_13280</name>
</gene>
<comment type="similarity">
    <text evidence="1">Belongs to the LysR transcriptional regulatory family.</text>
</comment>
<dbReference type="GO" id="GO:0003677">
    <property type="term" value="F:DNA binding"/>
    <property type="evidence" value="ECO:0007669"/>
    <property type="project" value="UniProtKB-KW"/>
</dbReference>
<dbReference type="EMBL" id="BMFA01000003">
    <property type="protein sequence ID" value="GGB42716.1"/>
    <property type="molecule type" value="Genomic_DNA"/>
</dbReference>
<evidence type="ECO:0000256" key="2">
    <source>
        <dbReference type="ARBA" id="ARBA00023015"/>
    </source>
</evidence>
<dbReference type="FunFam" id="1.10.10.10:FF:000001">
    <property type="entry name" value="LysR family transcriptional regulator"/>
    <property type="match status" value="1"/>
</dbReference>
<dbReference type="SUPFAM" id="SSF46785">
    <property type="entry name" value="Winged helix' DNA-binding domain"/>
    <property type="match status" value="1"/>
</dbReference>
<dbReference type="InterPro" id="IPR058163">
    <property type="entry name" value="LysR-type_TF_proteobact-type"/>
</dbReference>
<proteinExistence type="inferred from homology"/>
<protein>
    <submittedName>
        <fullName evidence="6">Transcriptional regulator</fullName>
    </submittedName>
</protein>
<dbReference type="Pfam" id="PF00126">
    <property type="entry name" value="HTH_1"/>
    <property type="match status" value="1"/>
</dbReference>
<dbReference type="CDD" id="cd08422">
    <property type="entry name" value="PBP2_CrgA_like"/>
    <property type="match status" value="1"/>
</dbReference>
<reference evidence="6" key="1">
    <citation type="journal article" date="2014" name="Int. J. Syst. Evol. Microbiol.">
        <title>Complete genome sequence of Corynebacterium casei LMG S-19264T (=DSM 44701T), isolated from a smear-ripened cheese.</title>
        <authorList>
            <consortium name="US DOE Joint Genome Institute (JGI-PGF)"/>
            <person name="Walter F."/>
            <person name="Albersmeier A."/>
            <person name="Kalinowski J."/>
            <person name="Ruckert C."/>
        </authorList>
    </citation>
    <scope>NUCLEOTIDE SEQUENCE</scope>
    <source>
        <strain evidence="6">CGMCC 1.12426</strain>
    </source>
</reference>
<dbReference type="PANTHER" id="PTHR30537">
    <property type="entry name" value="HTH-TYPE TRANSCRIPTIONAL REGULATOR"/>
    <property type="match status" value="1"/>
</dbReference>
<dbReference type="AlphaFoldDB" id="A0A916WY19"/>
<dbReference type="InterPro" id="IPR036390">
    <property type="entry name" value="WH_DNA-bd_sf"/>
</dbReference>
<evidence type="ECO:0000256" key="3">
    <source>
        <dbReference type="ARBA" id="ARBA00023125"/>
    </source>
</evidence>
<evidence type="ECO:0000313" key="6">
    <source>
        <dbReference type="EMBL" id="GGB42716.1"/>
    </source>
</evidence>
<dbReference type="SUPFAM" id="SSF53850">
    <property type="entry name" value="Periplasmic binding protein-like II"/>
    <property type="match status" value="1"/>
</dbReference>
<keyword evidence="7" id="KW-1185">Reference proteome</keyword>
<evidence type="ECO:0000256" key="1">
    <source>
        <dbReference type="ARBA" id="ARBA00009437"/>
    </source>
</evidence>
<dbReference type="InterPro" id="IPR036388">
    <property type="entry name" value="WH-like_DNA-bd_sf"/>
</dbReference>
<sequence length="317" mass="34479">MRIDDLRFFTRVAALGSLSAAGKEIGLSPSAASARLTTLEKTVGAQLFARTTRSTVLTEAGQVLLDSVSQALGDLDRGLSILEAGTAAPRGVLKISCNMFFGHKHVLPYLREFMQLYPDIRFDLSFTDRMVDIVEEGYDLAFRAAPLPDSTLRARRLGANQRVLCASPDYIARRGAPKTPADLINHDCIGLSRLPVWYFDGPQGEIVQQITPLISGDSGDYSYDAAIHGLGIAIKSGAHVWEDLTAGRMLAVLPDYPVARTGAIWAVMPPGNFTPPKTSAFVDFLVSKFGRPAYWELDLPALYAEHSRIIKGLIGDV</sequence>
<dbReference type="OrthoDB" id="9813056at2"/>
<evidence type="ECO:0000313" key="7">
    <source>
        <dbReference type="Proteomes" id="UP000605148"/>
    </source>
</evidence>
<name>A0A916WY19_9HYPH</name>
<dbReference type="GO" id="GO:0003700">
    <property type="term" value="F:DNA-binding transcription factor activity"/>
    <property type="evidence" value="ECO:0007669"/>
    <property type="project" value="InterPro"/>
</dbReference>
<dbReference type="Gene3D" id="1.10.10.10">
    <property type="entry name" value="Winged helix-like DNA-binding domain superfamily/Winged helix DNA-binding domain"/>
    <property type="match status" value="1"/>
</dbReference>
<evidence type="ECO:0000259" key="5">
    <source>
        <dbReference type="PROSITE" id="PS50931"/>
    </source>
</evidence>
<dbReference type="Gene3D" id="3.40.190.290">
    <property type="match status" value="1"/>
</dbReference>
<keyword evidence="2" id="KW-0805">Transcription regulation</keyword>
<dbReference type="Pfam" id="PF03466">
    <property type="entry name" value="LysR_substrate"/>
    <property type="match status" value="1"/>
</dbReference>
<dbReference type="PANTHER" id="PTHR30537:SF5">
    <property type="entry name" value="HTH-TYPE TRANSCRIPTIONAL ACTIVATOR TTDR-RELATED"/>
    <property type="match status" value="1"/>
</dbReference>
<comment type="caution">
    <text evidence="6">The sequence shown here is derived from an EMBL/GenBank/DDBJ whole genome shotgun (WGS) entry which is preliminary data.</text>
</comment>